<evidence type="ECO:0000259" key="13">
    <source>
        <dbReference type="PROSITE" id="PS50071"/>
    </source>
</evidence>
<feature type="region of interest" description="Disordered" evidence="12">
    <location>
        <begin position="123"/>
        <end position="158"/>
    </location>
</feature>
<dbReference type="InterPro" id="IPR009057">
    <property type="entry name" value="Homeodomain-like_sf"/>
</dbReference>
<dbReference type="GO" id="GO:0005634">
    <property type="term" value="C:nucleus"/>
    <property type="evidence" value="ECO:0007669"/>
    <property type="project" value="UniProtKB-SubCell"/>
</dbReference>
<dbReference type="AlphaFoldDB" id="A0A8S9Y2D9"/>
<keyword evidence="5" id="KW-0805">Transcription regulation</keyword>
<dbReference type="EMBL" id="WIXP02000002">
    <property type="protein sequence ID" value="KAF6214748.1"/>
    <property type="molecule type" value="Genomic_DNA"/>
</dbReference>
<dbReference type="GO" id="GO:0048468">
    <property type="term" value="P:cell development"/>
    <property type="evidence" value="ECO:0007669"/>
    <property type="project" value="TreeGrafter"/>
</dbReference>
<accession>A0A8S9Y2D9</accession>
<keyword evidence="8" id="KW-0804">Transcription</keyword>
<evidence type="ECO:0000256" key="2">
    <source>
        <dbReference type="ARBA" id="ARBA00008446"/>
    </source>
</evidence>
<dbReference type="SMART" id="SM00389">
    <property type="entry name" value="HOX"/>
    <property type="match status" value="1"/>
</dbReference>
<evidence type="ECO:0000313" key="14">
    <source>
        <dbReference type="EMBL" id="KAF6214748.1"/>
    </source>
</evidence>
<keyword evidence="9 11" id="KW-0539">Nucleus</keyword>
<comment type="subunit">
    <text evidence="3">Self-associates forming complexes of several hundred monomers.</text>
</comment>
<evidence type="ECO:0000256" key="4">
    <source>
        <dbReference type="ARBA" id="ARBA00016807"/>
    </source>
</evidence>
<dbReference type="InterPro" id="IPR008422">
    <property type="entry name" value="KN_HD"/>
</dbReference>
<evidence type="ECO:0000256" key="11">
    <source>
        <dbReference type="PROSITE-ProRule" id="PRU00108"/>
    </source>
</evidence>
<feature type="domain" description="Homeobox" evidence="13">
    <location>
        <begin position="159"/>
        <end position="222"/>
    </location>
</feature>
<dbReference type="GO" id="GO:0009887">
    <property type="term" value="P:animal organ morphogenesis"/>
    <property type="evidence" value="ECO:0007669"/>
    <property type="project" value="UniProtKB-ARBA"/>
</dbReference>
<keyword evidence="7 11" id="KW-0371">Homeobox</keyword>
<dbReference type="Pfam" id="PF05920">
    <property type="entry name" value="Homeobox_KN"/>
    <property type="match status" value="1"/>
</dbReference>
<evidence type="ECO:0000256" key="1">
    <source>
        <dbReference type="ARBA" id="ARBA00004123"/>
    </source>
</evidence>
<comment type="subcellular location">
    <subcellularLocation>
        <location evidence="1 11">Nucleus</location>
    </subcellularLocation>
</comment>
<dbReference type="PANTHER" id="PTHR11211">
    <property type="entry name" value="IROQUOIS-CLASS HOMEODOMAIN PROTEIN IRX"/>
    <property type="match status" value="1"/>
</dbReference>
<comment type="similarity">
    <text evidence="2">Belongs to the TALE/IRO homeobox family.</text>
</comment>
<evidence type="ECO:0000256" key="12">
    <source>
        <dbReference type="SAM" id="MobiDB-lite"/>
    </source>
</evidence>
<evidence type="ECO:0000256" key="8">
    <source>
        <dbReference type="ARBA" id="ARBA00023163"/>
    </source>
</evidence>
<gene>
    <name evidence="14" type="ORF">GE061_009491</name>
</gene>
<dbReference type="Proteomes" id="UP000466442">
    <property type="component" value="Unassembled WGS sequence"/>
</dbReference>
<dbReference type="GO" id="GO:0000978">
    <property type="term" value="F:RNA polymerase II cis-regulatory region sequence-specific DNA binding"/>
    <property type="evidence" value="ECO:0007669"/>
    <property type="project" value="TreeGrafter"/>
</dbReference>
<reference evidence="14" key="1">
    <citation type="journal article" date="2021" name="Mol. Ecol. Resour.">
        <title>Apolygus lucorum genome provides insights into omnivorousness and mesophyll feeding.</title>
        <authorList>
            <person name="Liu Y."/>
            <person name="Liu H."/>
            <person name="Wang H."/>
            <person name="Huang T."/>
            <person name="Liu B."/>
            <person name="Yang B."/>
            <person name="Yin L."/>
            <person name="Li B."/>
            <person name="Zhang Y."/>
            <person name="Zhang S."/>
            <person name="Jiang F."/>
            <person name="Zhang X."/>
            <person name="Ren Y."/>
            <person name="Wang B."/>
            <person name="Wang S."/>
            <person name="Lu Y."/>
            <person name="Wu K."/>
            <person name="Fan W."/>
            <person name="Wang G."/>
        </authorList>
    </citation>
    <scope>NUCLEOTIDE SEQUENCE</scope>
    <source>
        <strain evidence="14">12Hb</strain>
    </source>
</reference>
<keyword evidence="15" id="KW-1185">Reference proteome</keyword>
<dbReference type="Pfam" id="PF13873">
    <property type="entry name" value="Myb_DNA-bind_5"/>
    <property type="match status" value="1"/>
</dbReference>
<dbReference type="GO" id="GO:0007517">
    <property type="term" value="P:muscle organ development"/>
    <property type="evidence" value="ECO:0007669"/>
    <property type="project" value="TreeGrafter"/>
</dbReference>
<dbReference type="GO" id="GO:0001654">
    <property type="term" value="P:eye development"/>
    <property type="evidence" value="ECO:0007669"/>
    <property type="project" value="UniProtKB-ARBA"/>
</dbReference>
<comment type="caution">
    <text evidence="14">The sequence shown here is derived from an EMBL/GenBank/DDBJ whole genome shotgun (WGS) entry which is preliminary data.</text>
</comment>
<sequence length="368" mass="42864">MTEIVSKKRYAPAEIAYLSTLIMERKHMIENKESDAVSLQQKRRAWDEVAQEFNNVPTHTKVSKRRRLGRGEAVAEEVAARSRLNEQKMANEEELHQLRADELRLRREIAEIDRQRAQEELERARSETAFRARRSGGMAGGWRQHDGEGKAGRSLRSRKYNHQTKRLFTPEIKKFLKSWLVRRRKNPYPNRSEKKELAMKTGLTYTQICNWFANWRRKLKNSCRSSRDGSWGLLIKGYNHQAKGNVEQFSISSDDSIWDETNFSMDSDPNSMGMDHPTEVDHCYFSSPYGSRTGDVEGRPVLLAKWLESTARYAGKEHYVPWQAYNVTWEDRRRALAERHRLELDAAEALTRLGAGAWRPQQFSIPGH</sequence>
<feature type="DNA-binding region" description="Homeobox" evidence="11">
    <location>
        <begin position="161"/>
        <end position="223"/>
    </location>
</feature>
<dbReference type="SUPFAM" id="SSF46689">
    <property type="entry name" value="Homeodomain-like"/>
    <property type="match status" value="1"/>
</dbReference>
<dbReference type="Gene3D" id="1.10.10.60">
    <property type="entry name" value="Homeodomain-like"/>
    <property type="match status" value="1"/>
</dbReference>
<comment type="function">
    <text evidence="10">Involved in transvection phenomena (= synapsis-dependent gene expression), where the synaptic pairing of chromosomes carrying genes with which zeste interacts influences the expression of these genes. Zeste binds to DNA and stimulates transcription from a nearby promoter.</text>
</comment>
<evidence type="ECO:0000313" key="15">
    <source>
        <dbReference type="Proteomes" id="UP000466442"/>
    </source>
</evidence>
<evidence type="ECO:0000256" key="9">
    <source>
        <dbReference type="ARBA" id="ARBA00023242"/>
    </source>
</evidence>
<dbReference type="PANTHER" id="PTHR11211:SF3">
    <property type="entry name" value="HOMEOBOX PROTEIN MOHAWK"/>
    <property type="match status" value="1"/>
</dbReference>
<dbReference type="InterPro" id="IPR028002">
    <property type="entry name" value="Myb_DNA-bind_5"/>
</dbReference>
<name>A0A8S9Y2D9_APOLU</name>
<dbReference type="GO" id="GO:0048646">
    <property type="term" value="P:anatomical structure formation involved in morphogenesis"/>
    <property type="evidence" value="ECO:0007669"/>
    <property type="project" value="UniProtKB-ARBA"/>
</dbReference>
<dbReference type="PROSITE" id="PS50071">
    <property type="entry name" value="HOMEOBOX_2"/>
    <property type="match status" value="1"/>
</dbReference>
<keyword evidence="6 11" id="KW-0238">DNA-binding</keyword>
<evidence type="ECO:0000256" key="6">
    <source>
        <dbReference type="ARBA" id="ARBA00023125"/>
    </source>
</evidence>
<dbReference type="CDD" id="cd00086">
    <property type="entry name" value="homeodomain"/>
    <property type="match status" value="1"/>
</dbReference>
<dbReference type="InterPro" id="IPR001356">
    <property type="entry name" value="HD"/>
</dbReference>
<proteinExistence type="inferred from homology"/>
<dbReference type="OrthoDB" id="3501850at2759"/>
<protein>
    <recommendedName>
        <fullName evidence="4">Regulatory protein zeste</fullName>
    </recommendedName>
</protein>
<evidence type="ECO:0000256" key="7">
    <source>
        <dbReference type="ARBA" id="ARBA00023155"/>
    </source>
</evidence>
<dbReference type="GO" id="GO:0000981">
    <property type="term" value="F:DNA-binding transcription factor activity, RNA polymerase II-specific"/>
    <property type="evidence" value="ECO:0007669"/>
    <property type="project" value="TreeGrafter"/>
</dbReference>
<organism evidence="14 15">
    <name type="scientific">Apolygus lucorum</name>
    <name type="common">Small green plant bug</name>
    <name type="synonym">Lygocoris lucorum</name>
    <dbReference type="NCBI Taxonomy" id="248454"/>
    <lineage>
        <taxon>Eukaryota</taxon>
        <taxon>Metazoa</taxon>
        <taxon>Ecdysozoa</taxon>
        <taxon>Arthropoda</taxon>
        <taxon>Hexapoda</taxon>
        <taxon>Insecta</taxon>
        <taxon>Pterygota</taxon>
        <taxon>Neoptera</taxon>
        <taxon>Paraneoptera</taxon>
        <taxon>Hemiptera</taxon>
        <taxon>Heteroptera</taxon>
        <taxon>Panheteroptera</taxon>
        <taxon>Cimicomorpha</taxon>
        <taxon>Miridae</taxon>
        <taxon>Mirini</taxon>
        <taxon>Apolygus</taxon>
    </lineage>
</organism>
<evidence type="ECO:0000256" key="5">
    <source>
        <dbReference type="ARBA" id="ARBA00023015"/>
    </source>
</evidence>
<evidence type="ECO:0000256" key="10">
    <source>
        <dbReference type="ARBA" id="ARBA00025466"/>
    </source>
</evidence>
<evidence type="ECO:0000256" key="3">
    <source>
        <dbReference type="ARBA" id="ARBA00011764"/>
    </source>
</evidence>